<accession>H8GX74</accession>
<dbReference type="AlphaFoldDB" id="H8GX74"/>
<dbReference type="PATRIC" id="fig|745776.4.peg.1925"/>
<evidence type="ECO:0000313" key="2">
    <source>
        <dbReference type="EMBL" id="AFD25803.1"/>
    </source>
</evidence>
<keyword evidence="3" id="KW-1185">Reference proteome</keyword>
<name>H8GX74_DEIGI</name>
<reference evidence="2 3" key="1">
    <citation type="journal article" date="2012" name="PLoS ONE">
        <title>Genome sequence and transcriptome analysis of the radioresistant bacterium Deinococcus gobiensis: insights into the extreme environmental adaptations.</title>
        <authorList>
            <person name="Yuan M."/>
            <person name="Chen M."/>
            <person name="Zhang W."/>
            <person name="Lu W."/>
            <person name="Wang J."/>
            <person name="Yang M."/>
            <person name="Zhao P."/>
            <person name="Tang R."/>
            <person name="Li X."/>
            <person name="Hao Y."/>
            <person name="Zhou Z."/>
            <person name="Zhan Y."/>
            <person name="Yu H."/>
            <person name="Teng C."/>
            <person name="Yan Y."/>
            <person name="Ping S."/>
            <person name="Wang Y."/>
            <person name="Lin M."/>
        </authorList>
    </citation>
    <scope>NUCLEOTIDE SEQUENCE [LARGE SCALE GENOMIC DNA]</scope>
    <source>
        <strain evidence="2 3">I-0</strain>
    </source>
</reference>
<dbReference type="OrthoDB" id="61231at2"/>
<dbReference type="RefSeq" id="WP_014685286.1">
    <property type="nucleotide sequence ID" value="NC_017790.1"/>
</dbReference>
<organism evidence="2 3">
    <name type="scientific">Deinococcus gobiensis (strain DSM 21396 / JCM 16679 / CGMCC 1.7299 / I-0)</name>
    <dbReference type="NCBI Taxonomy" id="745776"/>
    <lineage>
        <taxon>Bacteria</taxon>
        <taxon>Thermotogati</taxon>
        <taxon>Deinococcota</taxon>
        <taxon>Deinococci</taxon>
        <taxon>Deinococcales</taxon>
        <taxon>Deinococcaceae</taxon>
        <taxon>Deinococcus</taxon>
    </lineage>
</organism>
<evidence type="ECO:0000313" key="3">
    <source>
        <dbReference type="Proteomes" id="UP000007575"/>
    </source>
</evidence>
<feature type="domain" description="IrrE N-terminal-like" evidence="1">
    <location>
        <begin position="53"/>
        <end position="151"/>
    </location>
</feature>
<dbReference type="HOGENOM" id="CLU_1292656_0_0_0"/>
<sequence>MLDPLIADLLACIEDTHAATEYERDPIRFCELQNIEYRLGPSNLARVGRYGGPDIICVQSAQFGSRDLFTISHEIAHIIAKREGYIKLIRRHHLVRDMKRHIELLMNEAGARLLMPAPDLYSAAMTFGDKPGAIQHIAELSGASQMAAMRRWVRQDFSEARGAFEFDRGYVADAVTYRARLPFRKWGRVPEVALEHPELMLLSMGGGRVLGTVTE</sequence>
<dbReference type="Gene3D" id="1.10.10.2910">
    <property type="match status" value="1"/>
</dbReference>
<dbReference type="EMBL" id="CP002191">
    <property type="protein sequence ID" value="AFD25803.1"/>
    <property type="molecule type" value="Genomic_DNA"/>
</dbReference>
<dbReference type="Pfam" id="PF06114">
    <property type="entry name" value="Peptidase_M78"/>
    <property type="match status" value="1"/>
</dbReference>
<dbReference type="Proteomes" id="UP000007575">
    <property type="component" value="Chromosome"/>
</dbReference>
<dbReference type="KEGG" id="dgo:DGo_CA1876"/>
<proteinExistence type="predicted"/>
<evidence type="ECO:0000259" key="1">
    <source>
        <dbReference type="Pfam" id="PF06114"/>
    </source>
</evidence>
<gene>
    <name evidence="2" type="ordered locus">DGo_CA1876</name>
</gene>
<dbReference type="InterPro" id="IPR010359">
    <property type="entry name" value="IrrE_HExxH"/>
</dbReference>
<dbReference type="STRING" id="745776.DGo_CA1876"/>
<protein>
    <recommendedName>
        <fullName evidence="1">IrrE N-terminal-like domain-containing protein</fullName>
    </recommendedName>
</protein>